<feature type="compositionally biased region" description="Polar residues" evidence="1">
    <location>
        <begin position="5074"/>
        <end position="5101"/>
    </location>
</feature>
<comment type="caution">
    <text evidence="3">The sequence shown here is derived from an EMBL/GenBank/DDBJ whole genome shotgun (WGS) entry which is preliminary data.</text>
</comment>
<dbReference type="SMART" id="SM01411">
    <property type="entry name" value="Ephrin_rec_like"/>
    <property type="match status" value="56"/>
</dbReference>
<dbReference type="SUPFAM" id="SSF57184">
    <property type="entry name" value="Growth factor receptor domain"/>
    <property type="match status" value="18"/>
</dbReference>
<dbReference type="InterPro" id="IPR001368">
    <property type="entry name" value="TNFR/NGFR_Cys_rich_reg"/>
</dbReference>
<accession>A0A8T3DES9</accession>
<proteinExistence type="predicted"/>
<reference evidence="3" key="1">
    <citation type="submission" date="2021-01" db="EMBL/GenBank/DDBJ databases">
        <authorList>
            <person name="Zahm M."/>
            <person name="Roques C."/>
            <person name="Cabau C."/>
            <person name="Klopp C."/>
            <person name="Donnadieu C."/>
            <person name="Jouanno E."/>
            <person name="Lampietro C."/>
            <person name="Louis A."/>
            <person name="Herpin A."/>
            <person name="Echchiki A."/>
            <person name="Berthelot C."/>
            <person name="Parey E."/>
            <person name="Roest-Crollius H."/>
            <person name="Braasch I."/>
            <person name="Postlethwait J."/>
            <person name="Bobe J."/>
            <person name="Montfort J."/>
            <person name="Bouchez O."/>
            <person name="Begum T."/>
            <person name="Mejri S."/>
            <person name="Adams A."/>
            <person name="Chen W.-J."/>
            <person name="Guiguen Y."/>
        </authorList>
    </citation>
    <scope>NUCLEOTIDE SEQUENCE</scope>
    <source>
        <tissue evidence="3">Blood</tissue>
    </source>
</reference>
<evidence type="ECO:0000313" key="3">
    <source>
        <dbReference type="EMBL" id="KAI1893478.1"/>
    </source>
</evidence>
<dbReference type="Gene3D" id="2.10.50.10">
    <property type="entry name" value="Tumor Necrosis Factor Receptor, subunit A, domain 2"/>
    <property type="match status" value="17"/>
</dbReference>
<dbReference type="EMBL" id="JAERUA010000011">
    <property type="protein sequence ID" value="KAI1893478.1"/>
    <property type="molecule type" value="Genomic_DNA"/>
</dbReference>
<feature type="domain" description="TNFR-Cys" evidence="2">
    <location>
        <begin position="2890"/>
        <end position="2925"/>
    </location>
</feature>
<dbReference type="SMART" id="SM00208">
    <property type="entry name" value="TNFR"/>
    <property type="match status" value="11"/>
</dbReference>
<evidence type="ECO:0000256" key="1">
    <source>
        <dbReference type="SAM" id="MobiDB-lite"/>
    </source>
</evidence>
<protein>
    <recommendedName>
        <fullName evidence="2">TNFR-Cys domain-containing protein</fullName>
    </recommendedName>
</protein>
<keyword evidence="4" id="KW-1185">Reference proteome</keyword>
<dbReference type="PANTHER" id="PTHR46104">
    <property type="entry name" value="GENE 9195-RELATED-RELATED"/>
    <property type="match status" value="1"/>
</dbReference>
<gene>
    <name evidence="3" type="ORF">AGOR_G00124140</name>
</gene>
<dbReference type="Proteomes" id="UP000829720">
    <property type="component" value="Unassembled WGS sequence"/>
</dbReference>
<feature type="domain" description="TNFR-Cys" evidence="2">
    <location>
        <begin position="203"/>
        <end position="241"/>
    </location>
</feature>
<feature type="domain" description="TNFR-Cys" evidence="2">
    <location>
        <begin position="2275"/>
        <end position="2308"/>
    </location>
</feature>
<feature type="domain" description="TNFR-Cys" evidence="2">
    <location>
        <begin position="822"/>
        <end position="850"/>
    </location>
</feature>
<feature type="domain" description="TNFR-Cys" evidence="2">
    <location>
        <begin position="3156"/>
        <end position="3193"/>
    </location>
</feature>
<dbReference type="InterPro" id="IPR009030">
    <property type="entry name" value="Growth_fac_rcpt_cys_sf"/>
</dbReference>
<feature type="domain" description="TNFR-Cys" evidence="2">
    <location>
        <begin position="2476"/>
        <end position="2514"/>
    </location>
</feature>
<feature type="domain" description="TNFR-Cys" evidence="2">
    <location>
        <begin position="1837"/>
        <end position="1867"/>
    </location>
</feature>
<feature type="domain" description="TNFR-Cys" evidence="2">
    <location>
        <begin position="585"/>
        <end position="622"/>
    </location>
</feature>
<feature type="compositionally biased region" description="Basic and acidic residues" evidence="1">
    <location>
        <begin position="5034"/>
        <end position="5055"/>
    </location>
</feature>
<feature type="region of interest" description="Disordered" evidence="1">
    <location>
        <begin position="4987"/>
        <end position="5107"/>
    </location>
</feature>
<feature type="domain" description="TNFR-Cys" evidence="2">
    <location>
        <begin position="3373"/>
        <end position="3407"/>
    </location>
</feature>
<evidence type="ECO:0000259" key="2">
    <source>
        <dbReference type="SMART" id="SM00208"/>
    </source>
</evidence>
<feature type="domain" description="TNFR-Cys" evidence="2">
    <location>
        <begin position="1694"/>
        <end position="1727"/>
    </location>
</feature>
<organism evidence="3 4">
    <name type="scientific">Albula goreensis</name>
    <dbReference type="NCBI Taxonomy" id="1534307"/>
    <lineage>
        <taxon>Eukaryota</taxon>
        <taxon>Metazoa</taxon>
        <taxon>Chordata</taxon>
        <taxon>Craniata</taxon>
        <taxon>Vertebrata</taxon>
        <taxon>Euteleostomi</taxon>
        <taxon>Actinopterygii</taxon>
        <taxon>Neopterygii</taxon>
        <taxon>Teleostei</taxon>
        <taxon>Albuliformes</taxon>
        <taxon>Albulidae</taxon>
        <taxon>Albula</taxon>
    </lineage>
</organism>
<evidence type="ECO:0000313" key="4">
    <source>
        <dbReference type="Proteomes" id="UP000829720"/>
    </source>
</evidence>
<sequence>MLVPVWSGSGETLAQRSWAPSPCPLGMYRGLDQEAGPACMFCPLGHYCTGSAAIRCPAGTYGAKEGIQRERDCALCPAGFYCLEGSTQRPGSEFMCPRGYYCEEGTGVPHGTPCPAGTAGGQLAQTSRAACKRCAEGRFCPAGSVEPGLSCARGRYCPAGTVEEVPCPNGTFTPHQGATSVKDCLKCPAGYYCPEGTRDPLPCQPGTFNPLAGQDDPADCRPCYPGKACTQVALRSPDVDCMQGFACPPGSSRPNPPSSACPPGTLSNRTDLTDHSQCQQCPPRYACLRGTGGVQRPPLVCFAGHYCPPGTMFPTQHKCPAGTWSERSGLQFQEECQPCPQGWYCLSGAGAPSGRCSSGHYCPEATKYGSQYPCPPGTFSTKMGNRQREDCQRCPEGHYCLEGTSKPTPCPPTTFRRLKGGQHAQDCSICPAGYSCPHPATVSPKSCGAGSYSDEGSVECAPCLQGHYCSDETTSEEAMLRVMICPPGLLCSQGLDREPQRSATLCPKGFYCPGGSIDPNPIPCPNGTYSRQPGLRDVAECVVCPEGQFCFSEQPNDHPITDPMGHCPDGYRCPPGTGHPLSFPCQAGFFRNDSYGHQGALCMPCPAGYHCASLATHTPTVCPEGSYCPEGSRAPEPCEEGTYSSRLSLRNVSECSSCDGGKYCSGVGLATPTGDCQQGFYCRERARSATPADGPTGGLCPAGSFCPTGSATPTPCPPGTFSSSTGLTDIQQCVICPPGAYCSGSNSTSPTGPCFAGYYCTEGSTSPTQHEAGEGQYTQAGAARIHLCPPGTFQPARGQASCLTCVRGSFCNRTGLAHSELCPPGHYCPTGASVPHPCPPGTYLVQTGGEEVQHCGPCDAGHFCRFTGLSAPQGLCEPGFYCSGGSHTATPVNMSSGGICPEGYYCPSGTKHPQQNPCPPGTWSNALGVADPSSCWLCPSGFFCNGTALIQPSGLCSPGFYCRGGAKSSMPSDGITGDRCPVGFHCPEGTTTPLDCPEGTYANTTGAARCLDCPPGHYCLEAESVQLCPLGHYCPGGTGEDVLPCPPGTYSPQPGQSHLEQCLLCPAGMFCEDWGLSDPTGPCQSGYFCLAGINFMNPDGNISTGIGGPCPKGHYCPLGTSLPLPCPQGSFSNSFHVTERAGCSPCPPGQYCGSVGLVWPSGPCREGFYCPGSDSSPTGPDAGGGVCPVAHYCPPGTAMPVPCPAGMYNNLTGQALCTRCHAGYYCPEKISNYTHFPCPPGFYCPDGTKHATQYPCPRGYYNPEPMTQSLDSCLPCPPGHYCEKERLTAVSGKCKAGWFCVSAAWNSQPFDLDNYTNANCLCPATSTGGRCQEGYFCPAGSPEPQPCPPGAFCNASGLPQPVGPCSPGYYCSGGAMHSRPTDSVTGNICPPGTYCVEGSGEPSPCPAGSFSPVPGITSEAQCQLCTAGSYCNEPGLQAPTGPCSEGYWCPIGQTIAVAKPCPGGHYCPVGSPIPVPCPVGTYQDRQKQAVCRLCEPGYYCDQHFGAINGTTLQPCPLGHFCPAGTGDCHAGFWCKEGASSPSPTEGVTGLPCPAGHYCLTGSTTPVPCPVGSWWNGTGGRGPEWCRPCPGGFYCDSPGLTIPSGPCSAGFYCMERAETPTPADNITGGACPKKHYCPIGTTQPRPCEPGTYNTVTQAADCRPCPPGRYCVDGTIQLCPAGFYCLEGCGYDWRACPEGTYSADVGLTSISQCRECDPGFFCAKNNATAVTGPCKKGYYCSRGNTSPRPHSHSTGEGGPCPAGHYCPRGSAEPQPCPEGTFSNLTQLVSKDDCTPCSPGRYCNTTGLTTPSGECWEGFYCRQGALLPNSPITEGRGGPCPPGFFCPQGSAAPLVCPEGSVTTEEGQANCSPCPQGYYCLGNGSSYQGNECAAGHYCPTGSTSEYQQSCPAGTFNPNTKMASLEDCLPCPPGFFCGFRGLSVASGPCVAGHFCIAGAVSSSPQDGRTGDKCPSGHYCPEGSTSPKPCPLGHYSNTIGNTQLSHCLPCPAGFSCSNPGLSSPSHLCQAGYYCPLGQTSSTPASYTCSPGHRCPLGSATQSPCAPGTYQDQHGQADCNPCPAGYYCAGSFHPESGHVPSPCPKGHYCPPGTKSGVEFPCPLGSFSNQTGVSSADQCAPCPPGKYCGSAGLAAPTGECSAGYLCIHGAVVPQPAGDDVGRRCVAGTYCPQGSTHMLPCPRGTFNPLEGAGSVDACLLCSQGQFCAGIGLDSPSGPCSPGHYCTLGSSSPEPQKPHTESTVRVSNHSAGGFLSLDMDVGGVCPKGHYCPAGTTQPLPCSPGTFLSKYGARAETDCEPCPPGFYCPEWGQRSAELKCPEGWFCPVGSASGQLSEHQCQPGQACSSGSVTPTACPPGTHQPLPAQATCNPCPPGFYCLGGVSAPKPCPSGTIGHTEGLHSQQHCTPCPAGSYCNGSALTTPTGPCTAGHYCTLGAVEAAPISQAYGDVCPQGHYCPQGSSSPVACPMGTFLPDRGAPSQDLCSPCTPGHYCHSAGASQPSGLCSPGHYCTQGAETDTPQATSSHLGCSCDVILKATNSMPSFCSWGHNITCILQNRGHWEMGRNTRPQTGLALVPSQSLQQALPQLLHNPESPQNGTETPCAGFRGDICPQGFYCPKGSAAPRSCDQGLYCDRPGLTSPVGPCEAGFYCPRGSSHPQPSPCPPGHYCPQGTPYPQPCPLGTLKGSPSGSTPDDCLPCPPGHYCGQSGLVEPSGPCAAGHYCPGGQATAEPSEHACRVGHFCEEGSPREAICTPGSYQPNTGQRTCESCPAGSFCPEEGMIHPSPCQVGFYCPLGTANQLPCPPGSYGNHSGLTEASGCSPCDPGMYCKGTGNVSPTGPCSAGFICFGGSPLPSPTDEMTGAQCPPGFYCPTGSSTPTPCPKGTFSEQGGLAGSSQCRRCSPGFYCSEPGLSAVSGPCLPGYFCLEGSQSAAPDSDAFGGVCSPGHYCENGTAAPAPCPMGTYRSESGGRRVDDCIPCSAGWFQGQEGKTVCTPCPPGFHCLPPLQGSKGADAPVPCPAGYFCPHETPLGDPVPCPKGTYSPNQGLSAAGQCLACPEGYFCGSEGQVEPSGPCAPGFLCYGGAQVPNPIGNGTGSPCPRGAFCQQGIIAGPCTAGYYCDLGSSNPESSLCPPGSYCLRGTDAPAPCHQGSFSQVWGNSRQDDCLECPAGHYCEGEGVVQPIPCPPGHYCPPGVAVSTEYPCPPGTMRPQPGGASLEDCQLCPAGMFCALHGLSQPTGLCQAGFHCPPGASSPNSTGFMVRSAANALCPPGHFCPAGEGYPLPCPPGSYSSSVGLRQIEQCQACPAGHYCDRPALAHVSEAALCDAGYVCLGGSISPRPSDGLQGHLCPRGFHCPMGTPVQVPCEPGSYGPTPGAASCTPCPPGMLCPSPGTQEPSTCPAGHYCEAGTALAQACPAGTLSEMTGAQSLSTCVPCPGGQYCSTPGSSQPQGSCQAGYFCQVGATDPAPQSSADFPRNGPCPLGHYCPAGTPSPLPCPIGSIQNHTGGYAIQSCLPCPPGQYCASEGQASPSGPCAAGFYCPPDFSSTSPLAFLCPKGHYCPEGSGHPMPCPTGQYQPSLGATGCIPCRPGFYCEESIGGDPWPCPPHSYCPAATMVPQPCPNGTFTPPDLRGLKEEGECLPCPPGHFCRSGRILGRCAAGYLCVSGSSEATPQGLLLDDSSQCGWGVQCAGPCPAGFYCVEGAEEPQACPSQTVRAAPGATMRQDCLPCPPRHWCREGDPTLHLCPAGHYCDGLGGGDSERGGGPAQCPLFTYRSSPGAGNRGDCQPCPAGSLCNETGLTDYSAHPCPPGFWCSGVGPPVPCPAGTMRPQPGAASSNQCVPCAAGTYCPDPRSTGRPNIHGTPCRSTFQCPAGRLVLWPGTGDPTPCPGGYICPVGSDTYSTPQQVCAFPYYCPANSSSMLLCDGGYIPVNTSGLRGSRDTSCKLCEGGTHRPGTSSTPHCLTCPPGYHCPPGTEQYWSNPCPIGYFCPLGNDNPVPCPPGYYGNITHAKHLEDCHPCPADTFNHLSAQRACFPCGSSAHSQEGSASCTCIGQNRAFQHSDGSCLCRTGFVFYNELDLKSTNTDSELDCQPEVNERCGGGQVRLASSRGCVSPSAHLCNVTCGAQGGHLNVELGICHCEQYVTVEELCNASCLAALPRVSAGAAADGRLQLRARDREDSSVWSRTVLDVLGPDAHVKAIGNVYFVQFDSDGVFGWILTDQMFIDVFLSGKPIDFLEGQHRRRRTSDDVSELSDPRSIPRIPNPIACLASNDMLLFQLKINYTDRHLSHFPVYQKDHLFSSNPTWDFGAFRQLEQLIKHSQYNSSRFAHVFSEPGKYVFLDNAVPDWSLIVVVNGHGTECDPKAAIFQPTSPAQLVRHGVLKQPRLNLLPNWGAIAGALGLLLLLTVVLITTALVLKPSRTGLITQVRPKPKWRSLGEPSIPPGYVYSGASVDICDGLGHRGVGEGAEAEEPAVCKGYKSGRVDLEDFNVKTLYDKLEDQTLHLASQLAKHRKDTMEFYRNICQKTDCLKVLLENMDQAKLNQLREIFSLNVAHLASHADHNAEKDVVKDPSVPLLQAVLRAAEGLMYRIENCVQQDAVAGPCQGEVGDSGVQTGYMQGSHESVGFSSPDMVEPKDLQVTVPPPADAVTQQGPAGYFSDQELSKLVALTPLSRTLQEIQQSLQNLPSVEEAVTDGLEVEPVGDLVPVALGNLSPHHFAVFLFGCRLVRLLCNTHGFPPLTLLLARAVPTSHLTSLAQHCHRDFFYDTTNQILYLHQDKLEHVGEFIATLLHSMAFVASGFSSKDFMEALHCAISAVGLALFHSSFTNRLNKAGEGREEATGVLAEEFLSVKVPNETGFSEHQLTDRLKNFKFFKLQQYLRDLKLHPNQGTVKVAGSEHVSTALKVHSVEQEIDRLNEVFLQLSMGLQERAAKRSGLENSDPAQGAVESCLSRHGTILLELKRRSVVQRLSEMQALLSQISMQHPDSTEQDGQEIHSQAPESKEPENLAPDSWVLESHVQESQGADAQRSDRQEADSQKTDSQEPETRTPDILTSGSQESDKKISDIQLRSSISMNQTDRDQGSLTSERLITEQNGLPAVV</sequence>
<dbReference type="OrthoDB" id="439917at2759"/>
<name>A0A8T3DES9_9TELE</name>
<feature type="domain" description="TNFR-Cys" evidence="2">
    <location>
        <begin position="716"/>
        <end position="753"/>
    </location>
</feature>
<dbReference type="SUPFAM" id="SSF57586">
    <property type="entry name" value="TNF receptor-like"/>
    <property type="match status" value="1"/>
</dbReference>
<dbReference type="PANTHER" id="PTHR46104:SF1">
    <property type="entry name" value="GENE 9195-RELATED"/>
    <property type="match status" value="1"/>
</dbReference>